<dbReference type="STRING" id="1076935.U4LB21"/>
<gene>
    <name evidence="7" type="ORF">PCON_06953</name>
</gene>
<evidence type="ECO:0000256" key="4">
    <source>
        <dbReference type="ARBA" id="ARBA00023136"/>
    </source>
</evidence>
<feature type="transmembrane region" description="Helical" evidence="5">
    <location>
        <begin position="421"/>
        <end position="446"/>
    </location>
</feature>
<proteinExistence type="predicted"/>
<feature type="transmembrane region" description="Helical" evidence="5">
    <location>
        <begin position="225"/>
        <end position="245"/>
    </location>
</feature>
<evidence type="ECO:0000313" key="7">
    <source>
        <dbReference type="EMBL" id="CCX07364.1"/>
    </source>
</evidence>
<dbReference type="OMA" id="SQVNWTV"/>
<dbReference type="InterPro" id="IPR020846">
    <property type="entry name" value="MFS_dom"/>
</dbReference>
<keyword evidence="4 5" id="KW-0472">Membrane</keyword>
<dbReference type="Pfam" id="PF07690">
    <property type="entry name" value="MFS_1"/>
    <property type="match status" value="1"/>
</dbReference>
<evidence type="ECO:0000256" key="1">
    <source>
        <dbReference type="ARBA" id="ARBA00004141"/>
    </source>
</evidence>
<dbReference type="PANTHER" id="PTHR23502">
    <property type="entry name" value="MAJOR FACILITATOR SUPERFAMILY"/>
    <property type="match status" value="1"/>
</dbReference>
<dbReference type="InterPro" id="IPR011701">
    <property type="entry name" value="MFS"/>
</dbReference>
<sequence length="530" mass="59087">MAATGETSILNDSADEKKVESVVDIPSIGSYDEEQGTMRETGMLKDSIRIHPIPTTDPLDPLNFPRARKLTCLGIVMSMYFLFTYLTTTTVPSFPLLQGQYGISYAQVNWTVAIPALGLTVGPLIWSSLADIYGRRVIMIIGTGIALVSTIGAAVAPDFNGYMAARFFQGLGVSPAATVGMAIINDLFFEHERGQKLGMWVLALDVGLLIGPLVGGFVMQKDQYWVQWHTAIMFGVLLVVELLFLPETLYPRSLMLKRQSMVERPEGEKSEIVCDPDISRTINLPFLNLRPVPGVGVQKPYDALFYFLKTWTYPNIAISIFFYSFAMYWWILSIITYLPVAYAQYRPEIQGLLFIGLILGTLAAELLCSGHLSDIIVLRLAKRNNNIRLAEMRLWLIYPSIIITSFGLILWGISIDRGHHWIVGQIAFFFFAAGIQMGNTVWSAYVVDCYPEHAMSVITFYAVLLNGSAFVNPFFIAPWVDKIGFSWTFGGQAIITAAVMGPVTVGLQRYGGRLREWRGPPTWVSPEYST</sequence>
<name>U4LB21_PYROM</name>
<evidence type="ECO:0000256" key="5">
    <source>
        <dbReference type="SAM" id="Phobius"/>
    </source>
</evidence>
<dbReference type="OrthoDB" id="2585655at2759"/>
<feature type="transmembrane region" description="Helical" evidence="5">
    <location>
        <begin position="200"/>
        <end position="219"/>
    </location>
</feature>
<feature type="transmembrane region" description="Helical" evidence="5">
    <location>
        <begin position="167"/>
        <end position="188"/>
    </location>
</feature>
<keyword evidence="2 5" id="KW-0812">Transmembrane</keyword>
<reference evidence="7 8" key="1">
    <citation type="journal article" date="2013" name="PLoS Genet.">
        <title>The genome and development-dependent transcriptomes of Pyronema confluens: a window into fungal evolution.</title>
        <authorList>
            <person name="Traeger S."/>
            <person name="Altegoer F."/>
            <person name="Freitag M."/>
            <person name="Gabaldon T."/>
            <person name="Kempken F."/>
            <person name="Kumar A."/>
            <person name="Marcet-Houben M."/>
            <person name="Poggeler S."/>
            <person name="Stajich J.E."/>
            <person name="Nowrousian M."/>
        </authorList>
    </citation>
    <scope>NUCLEOTIDE SEQUENCE [LARGE SCALE GENOMIC DNA]</scope>
    <source>
        <strain evidence="8">CBS 100304</strain>
        <tissue evidence="7">Vegetative mycelium</tissue>
    </source>
</reference>
<dbReference type="InterPro" id="IPR036259">
    <property type="entry name" value="MFS_trans_sf"/>
</dbReference>
<feature type="domain" description="Major facilitator superfamily (MFS) profile" evidence="6">
    <location>
        <begin position="72"/>
        <end position="530"/>
    </location>
</feature>
<comment type="subcellular location">
    <subcellularLocation>
        <location evidence="1">Membrane</location>
        <topology evidence="1">Multi-pass membrane protein</topology>
    </subcellularLocation>
</comment>
<feature type="transmembrane region" description="Helical" evidence="5">
    <location>
        <begin position="458"/>
        <end position="479"/>
    </location>
</feature>
<accession>U4LB21</accession>
<protein>
    <submittedName>
        <fullName evidence="7">Similar to Uncharacterized transporter C1529.01 acc. no. Q9USN4</fullName>
    </submittedName>
</protein>
<evidence type="ECO:0000256" key="2">
    <source>
        <dbReference type="ARBA" id="ARBA00022692"/>
    </source>
</evidence>
<feature type="transmembrane region" description="Helical" evidence="5">
    <location>
        <begin position="108"/>
        <end position="130"/>
    </location>
</feature>
<dbReference type="GO" id="GO:0005886">
    <property type="term" value="C:plasma membrane"/>
    <property type="evidence" value="ECO:0007669"/>
    <property type="project" value="TreeGrafter"/>
</dbReference>
<evidence type="ECO:0000313" key="8">
    <source>
        <dbReference type="Proteomes" id="UP000018144"/>
    </source>
</evidence>
<dbReference type="Proteomes" id="UP000018144">
    <property type="component" value="Unassembled WGS sequence"/>
</dbReference>
<dbReference type="EMBL" id="HF935349">
    <property type="protein sequence ID" value="CCX07364.1"/>
    <property type="molecule type" value="Genomic_DNA"/>
</dbReference>
<dbReference type="Gene3D" id="1.20.1250.20">
    <property type="entry name" value="MFS general substrate transporter like domains"/>
    <property type="match status" value="1"/>
</dbReference>
<feature type="transmembrane region" description="Helical" evidence="5">
    <location>
        <begin position="394"/>
        <end position="415"/>
    </location>
</feature>
<evidence type="ECO:0000259" key="6">
    <source>
        <dbReference type="PROSITE" id="PS50850"/>
    </source>
</evidence>
<feature type="transmembrane region" description="Helical" evidence="5">
    <location>
        <begin position="316"/>
        <end position="340"/>
    </location>
</feature>
<feature type="transmembrane region" description="Helical" evidence="5">
    <location>
        <begin position="137"/>
        <end position="155"/>
    </location>
</feature>
<feature type="transmembrane region" description="Helical" evidence="5">
    <location>
        <begin position="352"/>
        <end position="373"/>
    </location>
</feature>
<dbReference type="eggNOG" id="KOG0255">
    <property type="taxonomic scope" value="Eukaryota"/>
</dbReference>
<feature type="transmembrane region" description="Helical" evidence="5">
    <location>
        <begin position="485"/>
        <end position="507"/>
    </location>
</feature>
<keyword evidence="3 5" id="KW-1133">Transmembrane helix</keyword>
<dbReference type="PANTHER" id="PTHR23502:SF139">
    <property type="entry name" value="MAJOR FACILITATOR SUPERFAMILY (MFS) PROFILE DOMAIN-CONTAINING PROTEIN-RELATED"/>
    <property type="match status" value="1"/>
</dbReference>
<dbReference type="SUPFAM" id="SSF103473">
    <property type="entry name" value="MFS general substrate transporter"/>
    <property type="match status" value="1"/>
</dbReference>
<dbReference type="PROSITE" id="PS50850">
    <property type="entry name" value="MFS"/>
    <property type="match status" value="1"/>
</dbReference>
<keyword evidence="8" id="KW-1185">Reference proteome</keyword>
<dbReference type="AlphaFoldDB" id="U4LB21"/>
<evidence type="ECO:0000256" key="3">
    <source>
        <dbReference type="ARBA" id="ARBA00022989"/>
    </source>
</evidence>
<organism evidence="7 8">
    <name type="scientific">Pyronema omphalodes (strain CBS 100304)</name>
    <name type="common">Pyronema confluens</name>
    <dbReference type="NCBI Taxonomy" id="1076935"/>
    <lineage>
        <taxon>Eukaryota</taxon>
        <taxon>Fungi</taxon>
        <taxon>Dikarya</taxon>
        <taxon>Ascomycota</taxon>
        <taxon>Pezizomycotina</taxon>
        <taxon>Pezizomycetes</taxon>
        <taxon>Pezizales</taxon>
        <taxon>Pyronemataceae</taxon>
        <taxon>Pyronema</taxon>
    </lineage>
</organism>
<dbReference type="GO" id="GO:0022857">
    <property type="term" value="F:transmembrane transporter activity"/>
    <property type="evidence" value="ECO:0007669"/>
    <property type="project" value="InterPro"/>
</dbReference>
<feature type="transmembrane region" description="Helical" evidence="5">
    <location>
        <begin position="70"/>
        <end position="88"/>
    </location>
</feature>